<evidence type="ECO:0000256" key="1">
    <source>
        <dbReference type="SAM" id="Phobius"/>
    </source>
</evidence>
<evidence type="ECO:0000313" key="2">
    <source>
        <dbReference type="EMBL" id="VFK02007.1"/>
    </source>
</evidence>
<protein>
    <submittedName>
        <fullName evidence="2">Uncharacterized protein</fullName>
    </submittedName>
</protein>
<keyword evidence="1" id="KW-1133">Transmembrane helix</keyword>
<name>A0A450VB51_9GAMM</name>
<organism evidence="2">
    <name type="scientific">Candidatus Kentrum sp. LFY</name>
    <dbReference type="NCBI Taxonomy" id="2126342"/>
    <lineage>
        <taxon>Bacteria</taxon>
        <taxon>Pseudomonadati</taxon>
        <taxon>Pseudomonadota</taxon>
        <taxon>Gammaproteobacteria</taxon>
        <taxon>Candidatus Kentrum</taxon>
    </lineage>
</organism>
<dbReference type="EMBL" id="CAADFH010000172">
    <property type="protein sequence ID" value="VFK02007.1"/>
    <property type="molecule type" value="Genomic_DNA"/>
</dbReference>
<feature type="transmembrane region" description="Helical" evidence="1">
    <location>
        <begin position="25"/>
        <end position="43"/>
    </location>
</feature>
<keyword evidence="1" id="KW-0472">Membrane</keyword>
<accession>A0A450VB51</accession>
<dbReference type="AlphaFoldDB" id="A0A450VB51"/>
<sequence>MIFVWLISILNFAFPTNFYNLLFNLLEFLNVAIACFTIFKVFLLRGLLLRLTLIFTLHSTNTVIIVSNNKSPPLANWISSEVH</sequence>
<keyword evidence="1" id="KW-0812">Transmembrane</keyword>
<reference evidence="2" key="1">
    <citation type="submission" date="2019-02" db="EMBL/GenBank/DDBJ databases">
        <authorList>
            <person name="Gruber-Vodicka R. H."/>
            <person name="Seah K. B. B."/>
        </authorList>
    </citation>
    <scope>NUCLEOTIDE SEQUENCE</scope>
    <source>
        <strain evidence="2">BECK_M6</strain>
    </source>
</reference>
<gene>
    <name evidence="2" type="ORF">BECKLFY1418A_GA0070994_11721</name>
</gene>
<proteinExistence type="predicted"/>